<dbReference type="NCBIfam" id="TIGR01563">
    <property type="entry name" value="gp16_SPP1"/>
    <property type="match status" value="1"/>
</dbReference>
<comment type="caution">
    <text evidence="1">The sequence shown here is derived from an EMBL/GenBank/DDBJ whole genome shotgun (WGS) entry which is preliminary data.</text>
</comment>
<sequence length="110" mass="12529">MKIALLNEKILFQKSAVVSDAIGNRKDSWEDYYSCFATIGGEGGNEKSEAGQTVDDASITFSVRYCSQLVDIMSTGFRILFRGEIYNILSVDHRNYKKKSLKFRCEKARR</sequence>
<reference evidence="1" key="1">
    <citation type="submission" date="2020-08" db="EMBL/GenBank/DDBJ databases">
        <title>Genome public.</title>
        <authorList>
            <person name="Liu C."/>
            <person name="Sun Q."/>
        </authorList>
    </citation>
    <scope>NUCLEOTIDE SEQUENCE</scope>
    <source>
        <strain evidence="1">NSJ-55</strain>
    </source>
</reference>
<dbReference type="InterPro" id="IPR008767">
    <property type="entry name" value="Phage_SPP1_head-tail_adaptor"/>
</dbReference>
<proteinExistence type="predicted"/>
<dbReference type="InterPro" id="IPR038666">
    <property type="entry name" value="SSP1_head-tail_sf"/>
</dbReference>
<evidence type="ECO:0000313" key="1">
    <source>
        <dbReference type="EMBL" id="MBC5687926.1"/>
    </source>
</evidence>
<dbReference type="Proteomes" id="UP000652477">
    <property type="component" value="Unassembled WGS sequence"/>
</dbReference>
<organism evidence="1 2">
    <name type="scientific">Mediterraneibacter hominis</name>
    <dbReference type="NCBI Taxonomy" id="2763054"/>
    <lineage>
        <taxon>Bacteria</taxon>
        <taxon>Bacillati</taxon>
        <taxon>Bacillota</taxon>
        <taxon>Clostridia</taxon>
        <taxon>Lachnospirales</taxon>
        <taxon>Lachnospiraceae</taxon>
        <taxon>Mediterraneibacter</taxon>
    </lineage>
</organism>
<dbReference type="EMBL" id="JACOPF010000001">
    <property type="protein sequence ID" value="MBC5687926.1"/>
    <property type="molecule type" value="Genomic_DNA"/>
</dbReference>
<protein>
    <submittedName>
        <fullName evidence="1">Phage head closure protein</fullName>
    </submittedName>
</protein>
<gene>
    <name evidence="1" type="ORF">H8S37_03115</name>
</gene>
<dbReference type="RefSeq" id="WP_186874579.1">
    <property type="nucleotide sequence ID" value="NZ_JACOPF010000001.1"/>
</dbReference>
<name>A0A923LG09_9FIRM</name>
<dbReference type="Gene3D" id="2.40.10.270">
    <property type="entry name" value="Bacteriophage SPP1 head-tail adaptor protein"/>
    <property type="match status" value="1"/>
</dbReference>
<dbReference type="AlphaFoldDB" id="A0A923LG09"/>
<evidence type="ECO:0000313" key="2">
    <source>
        <dbReference type="Proteomes" id="UP000652477"/>
    </source>
</evidence>
<dbReference type="Pfam" id="PF05521">
    <property type="entry name" value="Phage_HCP"/>
    <property type="match status" value="1"/>
</dbReference>
<accession>A0A923LG09</accession>
<keyword evidence="2" id="KW-1185">Reference proteome</keyword>